<evidence type="ECO:0000256" key="6">
    <source>
        <dbReference type="ARBA" id="ARBA00022958"/>
    </source>
</evidence>
<name>A0A553NR24_TIGCA</name>
<evidence type="ECO:0000256" key="9">
    <source>
        <dbReference type="ARBA" id="ARBA00023136"/>
    </source>
</evidence>
<dbReference type="Proteomes" id="UP000318571">
    <property type="component" value="Chromosome 4"/>
</dbReference>
<keyword evidence="10 11" id="KW-0407">Ion channel</keyword>
<dbReference type="AlphaFoldDB" id="A0A553NR24"/>
<keyword evidence="17" id="KW-1185">Reference proteome</keyword>
<dbReference type="InterPro" id="IPR014756">
    <property type="entry name" value="Ig_E-set"/>
</dbReference>
<sequence>MQNVPNRGRNLIKDVFTTCIDMPWRYVILAFSLSFLITWTFFGFLYWIIAHAHGDFEEDNLPDGINQKSGNFTPCVWGIYNYASCYLFSLETQHTIGYGTRQTSEDCSSAIIVMSIQSIVGVLTSSSFAGIVFAKLARPKNRTHTVMFSKNAVITLRDGILYLVFRIGNVRKSHLIEAHVRAQLVHSKEVTKEGDRTYFSQQELKVSTMTEEDDDRVMLLLPTMIFHKIDADSPFYDMSPKDILNSKFEMVVSLEGIVEPTGNSVQARTSYLPREILWGYRFENMVSYSSKPGTYLVDCSYLNAVTQDDTPRMSMEKIYKERRHDERRRRQMQMASVTSITEVGKVPSRTNSTSRFNPYTSVIHPDSSVTIQET</sequence>
<keyword evidence="5 11" id="KW-0851">Voltage-gated channel</keyword>
<evidence type="ECO:0000256" key="1">
    <source>
        <dbReference type="ARBA" id="ARBA00004141"/>
    </source>
</evidence>
<dbReference type="GO" id="GO:0034765">
    <property type="term" value="P:regulation of monoatomic ion transmembrane transport"/>
    <property type="evidence" value="ECO:0007669"/>
    <property type="project" value="TreeGrafter"/>
</dbReference>
<feature type="region of interest" description="Disordered" evidence="12">
    <location>
        <begin position="347"/>
        <end position="374"/>
    </location>
</feature>
<dbReference type="GO" id="GO:0034702">
    <property type="term" value="C:monoatomic ion channel complex"/>
    <property type="evidence" value="ECO:0007669"/>
    <property type="project" value="UniProtKB-KW"/>
</dbReference>
<evidence type="ECO:0000256" key="10">
    <source>
        <dbReference type="ARBA" id="ARBA00023303"/>
    </source>
</evidence>
<dbReference type="PIRSF" id="PIRSF005465">
    <property type="entry name" value="GIRK_kir"/>
    <property type="match status" value="1"/>
</dbReference>
<evidence type="ECO:0000256" key="2">
    <source>
        <dbReference type="ARBA" id="ARBA00022448"/>
    </source>
</evidence>
<feature type="transmembrane region" description="Helical" evidence="13">
    <location>
        <begin position="26"/>
        <end position="49"/>
    </location>
</feature>
<dbReference type="PANTHER" id="PTHR11767:SF102">
    <property type="entry name" value="INWARDLY RECTIFYING POTASSIUM CHANNEL 1, ISOFORM F"/>
    <property type="match status" value="1"/>
</dbReference>
<dbReference type="InterPro" id="IPR040445">
    <property type="entry name" value="Kir_TM"/>
</dbReference>
<evidence type="ECO:0000256" key="12">
    <source>
        <dbReference type="SAM" id="MobiDB-lite"/>
    </source>
</evidence>
<dbReference type="EMBL" id="VCGU01000011">
    <property type="protein sequence ID" value="TRY67884.1"/>
    <property type="molecule type" value="Genomic_DNA"/>
</dbReference>
<dbReference type="OMA" id="WIIGHLH"/>
<organism evidence="16 17">
    <name type="scientific">Tigriopus californicus</name>
    <name type="common">Marine copepod</name>
    <dbReference type="NCBI Taxonomy" id="6832"/>
    <lineage>
        <taxon>Eukaryota</taxon>
        <taxon>Metazoa</taxon>
        <taxon>Ecdysozoa</taxon>
        <taxon>Arthropoda</taxon>
        <taxon>Crustacea</taxon>
        <taxon>Multicrustacea</taxon>
        <taxon>Hexanauplia</taxon>
        <taxon>Copepoda</taxon>
        <taxon>Harpacticoida</taxon>
        <taxon>Harpacticidae</taxon>
        <taxon>Tigriopus</taxon>
    </lineage>
</organism>
<dbReference type="GO" id="GO:0005242">
    <property type="term" value="F:inward rectifier potassium channel activity"/>
    <property type="evidence" value="ECO:0007669"/>
    <property type="project" value="InterPro"/>
</dbReference>
<evidence type="ECO:0000256" key="11">
    <source>
        <dbReference type="RuleBase" id="RU003822"/>
    </source>
</evidence>
<dbReference type="SUPFAM" id="SSF81324">
    <property type="entry name" value="Voltage-gated potassium channels"/>
    <property type="match status" value="1"/>
</dbReference>
<keyword evidence="2 11" id="KW-0813">Transport</keyword>
<feature type="transmembrane region" description="Helical" evidence="13">
    <location>
        <begin position="110"/>
        <end position="134"/>
    </location>
</feature>
<dbReference type="GO" id="GO:0005886">
    <property type="term" value="C:plasma membrane"/>
    <property type="evidence" value="ECO:0007669"/>
    <property type="project" value="TreeGrafter"/>
</dbReference>
<keyword evidence="4 11" id="KW-0812">Transmembrane</keyword>
<proteinExistence type="inferred from homology"/>
<evidence type="ECO:0000256" key="8">
    <source>
        <dbReference type="ARBA" id="ARBA00023065"/>
    </source>
</evidence>
<dbReference type="SUPFAM" id="SSF81296">
    <property type="entry name" value="E set domains"/>
    <property type="match status" value="1"/>
</dbReference>
<dbReference type="STRING" id="6832.A0A553NR24"/>
<feature type="compositionally biased region" description="Polar residues" evidence="12">
    <location>
        <begin position="348"/>
        <end position="360"/>
    </location>
</feature>
<comment type="similarity">
    <text evidence="11">Belongs to the inward rectifier-type potassium channel (TC 1.A.2.1) family.</text>
</comment>
<keyword evidence="8 11" id="KW-0406">Ion transport</keyword>
<evidence type="ECO:0000256" key="7">
    <source>
        <dbReference type="ARBA" id="ARBA00022989"/>
    </source>
</evidence>
<feature type="domain" description="Potassium channel inwardly rectifying transmembrane" evidence="14">
    <location>
        <begin position="2"/>
        <end position="139"/>
    </location>
</feature>
<evidence type="ECO:0000259" key="14">
    <source>
        <dbReference type="Pfam" id="PF01007"/>
    </source>
</evidence>
<gene>
    <name evidence="16" type="ORF">TCAL_05519</name>
</gene>
<dbReference type="Pfam" id="PF17655">
    <property type="entry name" value="IRK_C"/>
    <property type="match status" value="1"/>
</dbReference>
<keyword evidence="3 11" id="KW-0633">Potassium transport</keyword>
<keyword evidence="7 13" id="KW-1133">Transmembrane helix</keyword>
<accession>A0A553NR24</accession>
<evidence type="ECO:0008006" key="18">
    <source>
        <dbReference type="Google" id="ProtNLM"/>
    </source>
</evidence>
<comment type="subcellular location">
    <subcellularLocation>
        <location evidence="1 11">Membrane</location>
        <topology evidence="1 11">Multi-pass membrane protein</topology>
    </subcellularLocation>
</comment>
<evidence type="ECO:0000259" key="15">
    <source>
        <dbReference type="Pfam" id="PF17655"/>
    </source>
</evidence>
<dbReference type="Gene3D" id="1.10.287.70">
    <property type="match status" value="1"/>
</dbReference>
<dbReference type="InterPro" id="IPR016449">
    <property type="entry name" value="K_chnl_inward-rec_Kir"/>
</dbReference>
<feature type="domain" description="Inward rectifier potassium channel C-terminal" evidence="15">
    <location>
        <begin position="146"/>
        <end position="320"/>
    </location>
</feature>
<dbReference type="InterPro" id="IPR041647">
    <property type="entry name" value="IRK_C"/>
</dbReference>
<dbReference type="PANTHER" id="PTHR11767">
    <property type="entry name" value="INWARD RECTIFIER POTASSIUM CHANNEL"/>
    <property type="match status" value="1"/>
</dbReference>
<reference evidence="16 17" key="1">
    <citation type="journal article" date="2018" name="Nat. Ecol. Evol.">
        <title>Genomic signatures of mitonuclear coevolution across populations of Tigriopus californicus.</title>
        <authorList>
            <person name="Barreto F.S."/>
            <person name="Watson E.T."/>
            <person name="Lima T.G."/>
            <person name="Willett C.S."/>
            <person name="Edmands S."/>
            <person name="Li W."/>
            <person name="Burton R.S."/>
        </authorList>
    </citation>
    <scope>NUCLEOTIDE SEQUENCE [LARGE SCALE GENOMIC DNA]</scope>
    <source>
        <strain evidence="16 17">San Diego</strain>
    </source>
</reference>
<evidence type="ECO:0000313" key="17">
    <source>
        <dbReference type="Proteomes" id="UP000318571"/>
    </source>
</evidence>
<dbReference type="InterPro" id="IPR013518">
    <property type="entry name" value="K_chnl_inward-rec_Kir_cyto"/>
</dbReference>
<protein>
    <recommendedName>
        <fullName evidence="18">Inward rectifier potassium channel C-terminal domain-containing protein</fullName>
    </recommendedName>
</protein>
<evidence type="ECO:0000256" key="5">
    <source>
        <dbReference type="ARBA" id="ARBA00022882"/>
    </source>
</evidence>
<evidence type="ECO:0000313" key="16">
    <source>
        <dbReference type="EMBL" id="TRY67884.1"/>
    </source>
</evidence>
<evidence type="ECO:0000256" key="13">
    <source>
        <dbReference type="SAM" id="Phobius"/>
    </source>
</evidence>
<evidence type="ECO:0000256" key="4">
    <source>
        <dbReference type="ARBA" id="ARBA00022692"/>
    </source>
</evidence>
<dbReference type="GO" id="GO:1990573">
    <property type="term" value="P:potassium ion import across plasma membrane"/>
    <property type="evidence" value="ECO:0007669"/>
    <property type="project" value="TreeGrafter"/>
</dbReference>
<dbReference type="PRINTS" id="PR01320">
    <property type="entry name" value="KIRCHANNEL"/>
</dbReference>
<keyword evidence="6 11" id="KW-0630">Potassium</keyword>
<dbReference type="Pfam" id="PF01007">
    <property type="entry name" value="IRK"/>
    <property type="match status" value="1"/>
</dbReference>
<evidence type="ECO:0000256" key="3">
    <source>
        <dbReference type="ARBA" id="ARBA00022538"/>
    </source>
</evidence>
<keyword evidence="9 13" id="KW-0472">Membrane</keyword>
<comment type="caution">
    <text evidence="16">The sequence shown here is derived from an EMBL/GenBank/DDBJ whole genome shotgun (WGS) entry which is preliminary data.</text>
</comment>
<dbReference type="Gene3D" id="2.60.40.1400">
    <property type="entry name" value="G protein-activated inward rectifier potassium channel 1"/>
    <property type="match status" value="1"/>
</dbReference>